<sequence>MPNTPKEQKVNYGLKNAYFATITEAEDGAFTYGTPIRLPGSVELTLEPRGDMIEFYADDMLYFSAPNNQGYDGTFTLANIPTAFATECLGEVIDETDQVVTEVQGAKPKGFALLFEFDNDIKATRHVLYNCKASRPTVSSSTSTDSVEPGTSELSFVASARPSDRNVKTKTTQGTPAAIYDAWYEKVYEKAVTPPSGS</sequence>
<name>A0A4P9C7U4_EUBML</name>
<dbReference type="AlphaFoldDB" id="A0A4P9C7U4"/>
<organism evidence="1 2">
    <name type="scientific">Eubacterium maltosivorans</name>
    <dbReference type="NCBI Taxonomy" id="2041044"/>
    <lineage>
        <taxon>Bacteria</taxon>
        <taxon>Bacillati</taxon>
        <taxon>Bacillota</taxon>
        <taxon>Clostridia</taxon>
        <taxon>Eubacteriales</taxon>
        <taxon>Eubacteriaceae</taxon>
        <taxon>Eubacterium</taxon>
    </lineage>
</organism>
<dbReference type="EMBL" id="CP029487">
    <property type="protein sequence ID" value="QCT71523.1"/>
    <property type="molecule type" value="Genomic_DNA"/>
</dbReference>
<dbReference type="NCBIfam" id="TIGR01603">
    <property type="entry name" value="maj_tail_phi13"/>
    <property type="match status" value="1"/>
</dbReference>
<dbReference type="KEGG" id="emt:CPZ25_009355"/>
<evidence type="ECO:0000313" key="1">
    <source>
        <dbReference type="EMBL" id="QCT71523.1"/>
    </source>
</evidence>
<protein>
    <submittedName>
        <fullName evidence="1">Phage tail protein</fullName>
    </submittedName>
</protein>
<keyword evidence="2" id="KW-1185">Reference proteome</keyword>
<dbReference type="RefSeq" id="WP_096920276.1">
    <property type="nucleotide sequence ID" value="NZ_CP029487.1"/>
</dbReference>
<proteinExistence type="predicted"/>
<reference evidence="1 2" key="1">
    <citation type="submission" date="2018-05" db="EMBL/GenBank/DDBJ databases">
        <title>Genome comparison of Eubacterium sp.</title>
        <authorList>
            <person name="Feng Y."/>
            <person name="Sanchez-Andrea I."/>
            <person name="Stams A.J.M."/>
            <person name="De Vos W.M."/>
        </authorList>
    </citation>
    <scope>NUCLEOTIDE SEQUENCE [LARGE SCALE GENOMIC DNA]</scope>
    <source>
        <strain evidence="1 2">YI</strain>
    </source>
</reference>
<accession>A0A4P9C7U4</accession>
<dbReference type="Proteomes" id="UP000218387">
    <property type="component" value="Chromosome"/>
</dbReference>
<evidence type="ECO:0000313" key="2">
    <source>
        <dbReference type="Proteomes" id="UP000218387"/>
    </source>
</evidence>
<gene>
    <name evidence="1" type="ORF">CPZ25_009355</name>
</gene>
<dbReference type="InterPro" id="IPR006490">
    <property type="entry name" value="Maj_tail_phi13"/>
</dbReference>